<dbReference type="GO" id="GO:0016747">
    <property type="term" value="F:acyltransferase activity, transferring groups other than amino-acyl groups"/>
    <property type="evidence" value="ECO:0007669"/>
    <property type="project" value="InterPro"/>
</dbReference>
<dbReference type="Proteomes" id="UP000245207">
    <property type="component" value="Unassembled WGS sequence"/>
</dbReference>
<keyword evidence="2" id="KW-0479">Metal-binding</keyword>
<organism evidence="10 11">
    <name type="scientific">Artemisia annua</name>
    <name type="common">Sweet wormwood</name>
    <dbReference type="NCBI Taxonomy" id="35608"/>
    <lineage>
        <taxon>Eukaryota</taxon>
        <taxon>Viridiplantae</taxon>
        <taxon>Streptophyta</taxon>
        <taxon>Embryophyta</taxon>
        <taxon>Tracheophyta</taxon>
        <taxon>Spermatophyta</taxon>
        <taxon>Magnoliopsida</taxon>
        <taxon>eudicotyledons</taxon>
        <taxon>Gunneridae</taxon>
        <taxon>Pentapetalae</taxon>
        <taxon>asterids</taxon>
        <taxon>campanulids</taxon>
        <taxon>Asterales</taxon>
        <taxon>Asteraceae</taxon>
        <taxon>Asteroideae</taxon>
        <taxon>Anthemideae</taxon>
        <taxon>Artemisiinae</taxon>
        <taxon>Artemisia</taxon>
    </lineage>
</organism>
<dbReference type="GO" id="GO:0006357">
    <property type="term" value="P:regulation of transcription by RNA polymerase II"/>
    <property type="evidence" value="ECO:0007669"/>
    <property type="project" value="TreeGrafter"/>
</dbReference>
<name>A0A2U1LUA1_ARTAN</name>
<dbReference type="InterPro" id="IPR013083">
    <property type="entry name" value="Znf_RING/FYVE/PHD"/>
</dbReference>
<dbReference type="PROSITE" id="PS51186">
    <property type="entry name" value="GNAT"/>
    <property type="match status" value="1"/>
</dbReference>
<comment type="subcellular location">
    <subcellularLocation>
        <location evidence="1">Nucleus</location>
    </subcellularLocation>
</comment>
<dbReference type="Pfam" id="PF16135">
    <property type="entry name" value="TDBD"/>
    <property type="match status" value="1"/>
</dbReference>
<dbReference type="InterPro" id="IPR019787">
    <property type="entry name" value="Znf_PHD-finger"/>
</dbReference>
<dbReference type="GO" id="GO:0008270">
    <property type="term" value="F:zinc ion binding"/>
    <property type="evidence" value="ECO:0007669"/>
    <property type="project" value="UniProtKB-KW"/>
</dbReference>
<dbReference type="OrthoDB" id="1903104at2759"/>
<feature type="domain" description="N-acetyltransferase" evidence="9">
    <location>
        <begin position="658"/>
        <end position="810"/>
    </location>
</feature>
<accession>A0A2U1LUA1</accession>
<dbReference type="PANTHER" id="PTHR46309">
    <property type="entry name" value="PHD FINGER PROTEIN 12"/>
    <property type="match status" value="1"/>
</dbReference>
<dbReference type="CDD" id="cd15532">
    <property type="entry name" value="PHD2_CHD_II"/>
    <property type="match status" value="1"/>
</dbReference>
<reference evidence="10 11" key="1">
    <citation type="journal article" date="2018" name="Mol. Plant">
        <title>The genome of Artemisia annua provides insight into the evolution of Asteraceae family and artemisinin biosynthesis.</title>
        <authorList>
            <person name="Shen Q."/>
            <person name="Zhang L."/>
            <person name="Liao Z."/>
            <person name="Wang S."/>
            <person name="Yan T."/>
            <person name="Shi P."/>
            <person name="Liu M."/>
            <person name="Fu X."/>
            <person name="Pan Q."/>
            <person name="Wang Y."/>
            <person name="Lv Z."/>
            <person name="Lu X."/>
            <person name="Zhang F."/>
            <person name="Jiang W."/>
            <person name="Ma Y."/>
            <person name="Chen M."/>
            <person name="Hao X."/>
            <person name="Li L."/>
            <person name="Tang Y."/>
            <person name="Lv G."/>
            <person name="Zhou Y."/>
            <person name="Sun X."/>
            <person name="Brodelius P.E."/>
            <person name="Rose J.K.C."/>
            <person name="Tang K."/>
        </authorList>
    </citation>
    <scope>NUCLEOTIDE SEQUENCE [LARGE SCALE GENOMIC DNA]</scope>
    <source>
        <strain evidence="11">cv. Huhao1</strain>
        <tissue evidence="10">Leaf</tissue>
    </source>
</reference>
<evidence type="ECO:0000256" key="3">
    <source>
        <dbReference type="ARBA" id="ARBA00022771"/>
    </source>
</evidence>
<dbReference type="Gene3D" id="3.40.630.30">
    <property type="match status" value="1"/>
</dbReference>
<evidence type="ECO:0000256" key="7">
    <source>
        <dbReference type="SAM" id="MobiDB-lite"/>
    </source>
</evidence>
<dbReference type="InterPro" id="IPR016181">
    <property type="entry name" value="Acyl_CoA_acyltransferase"/>
</dbReference>
<dbReference type="GO" id="GO:0005634">
    <property type="term" value="C:nucleus"/>
    <property type="evidence" value="ECO:0007669"/>
    <property type="project" value="UniProtKB-SubCell"/>
</dbReference>
<dbReference type="GO" id="GO:0003714">
    <property type="term" value="F:transcription corepressor activity"/>
    <property type="evidence" value="ECO:0007669"/>
    <property type="project" value="InterPro"/>
</dbReference>
<dbReference type="Pfam" id="PF22970">
    <property type="entry name" value="DUF7028"/>
    <property type="match status" value="2"/>
</dbReference>
<feature type="domain" description="PHD-type" evidence="8">
    <location>
        <begin position="519"/>
        <end position="564"/>
    </location>
</feature>
<dbReference type="InterPro" id="IPR054292">
    <property type="entry name" value="DUF7028"/>
</dbReference>
<evidence type="ECO:0000256" key="5">
    <source>
        <dbReference type="ARBA" id="ARBA00023242"/>
    </source>
</evidence>
<feature type="compositionally biased region" description="Pro residues" evidence="7">
    <location>
        <begin position="213"/>
        <end position="225"/>
    </location>
</feature>
<dbReference type="PANTHER" id="PTHR46309:SF12">
    <property type="entry name" value="GB|AAC80581.1"/>
    <property type="match status" value="1"/>
</dbReference>
<evidence type="ECO:0000313" key="10">
    <source>
        <dbReference type="EMBL" id="PWA52554.1"/>
    </source>
</evidence>
<comment type="caution">
    <text evidence="10">The sequence shown here is derived from an EMBL/GenBank/DDBJ whole genome shotgun (WGS) entry which is preliminary data.</text>
</comment>
<feature type="region of interest" description="Disordered" evidence="7">
    <location>
        <begin position="206"/>
        <end position="225"/>
    </location>
</feature>
<dbReference type="AlphaFoldDB" id="A0A2U1LUA1"/>
<keyword evidence="11" id="KW-1185">Reference proteome</keyword>
<dbReference type="InterPro" id="IPR011011">
    <property type="entry name" value="Znf_FYVE_PHD"/>
</dbReference>
<dbReference type="InterPro" id="IPR032308">
    <property type="entry name" value="TDBD"/>
</dbReference>
<dbReference type="InterPro" id="IPR042163">
    <property type="entry name" value="PHF12"/>
</dbReference>
<evidence type="ECO:0000256" key="4">
    <source>
        <dbReference type="ARBA" id="ARBA00022833"/>
    </source>
</evidence>
<gene>
    <name evidence="10" type="ORF">CTI12_AA452740</name>
</gene>
<dbReference type="Gene3D" id="3.30.40.10">
    <property type="entry name" value="Zinc/RING finger domain, C3HC4 (zinc finger)"/>
    <property type="match status" value="2"/>
</dbReference>
<dbReference type="SUPFAM" id="SSF55729">
    <property type="entry name" value="Acyl-CoA N-acyltransferases (Nat)"/>
    <property type="match status" value="1"/>
</dbReference>
<dbReference type="InterPro" id="IPR000182">
    <property type="entry name" value="GNAT_dom"/>
</dbReference>
<keyword evidence="4" id="KW-0862">Zinc</keyword>
<evidence type="ECO:0000313" key="11">
    <source>
        <dbReference type="Proteomes" id="UP000245207"/>
    </source>
</evidence>
<keyword evidence="3 6" id="KW-0863">Zinc-finger</keyword>
<sequence>MKKRFGKEIKEWTCKLRDIWKETVKEVVLDNLKFTMVEFFSRLHKEGHQDLDMKQIINSIAKIDPSFFENLSPVEDDLDDDEDDDMGPPGFSKTRTVSEDQVFKYTEIPKSCGYVPDLAIEPRCYQDAIFEYNNSSLKPSVSLILKVRQHLLYLGWKVEVKKDLGKKKNKIRYRYTDPTTGKCYQSLTVLCADLYNLSSESTSSELYISSSPTPDPAPAPAPAPAPVTARELVDVDSDYCPQAVVDFHYSVEENNNIYSKQLRSRAKRHLLAVGWSMWFPGNSNRLMYLSPDGKKFHSIRQACTHYMLENGSGGSGNSFECQEKVKEEGVWCQEKTKEKGIGKLIIKKKDGVLSIQAVDKRKEKESFLKPIDEETGKSETGNSSRKTRVLRSSKRAREEISPMHQTPRTILSWLIDNSVLLPRSKVHYRCRKDGHTMKEGRVTRDGIKCSCCQTVFSISKFESHAGSSNRRPSANIFLEDGRSLLDCQLQLKSDQNARLCKTEPRRSKGNRQKLINDNDYICTVCHYGGELVLCDQCPSSFHTHCLGITDVPDGDWFCPSCCCRVCNQNKFSDACEEETDSNILNCEQCERRYHIGCLKRKEGFTKLESYPQVNWFCSQRCEEIFVGLNKLLGKPIPVGRDDLTWTIVKHKRSEGDTSNTEELTEIYSKLNIAISVMHECFEPVKEPRTQRDIVEDVIFCRWSELNRLNFKGFYTILLEKDDELVSAASVRIYGEKVAELPLVGTRFRFRRRGMCHALVDELEKMLVGLGVERLVLPAVPSVLNTWTSSFGFSLMTESEKLNFLGYTFLDFQGTHMCQKSLMMAPPSAESSISRDNNFEAINGSNAVDLDHISAASEVSQVERVEESGLVHQHPLETDQGKVNDNRSASAPLEILAEQPSQVECQSEVSVECSMEASNVNNNGSNGHIKCYQRRKTVSCGS</sequence>
<dbReference type="EMBL" id="PKPP01007746">
    <property type="protein sequence ID" value="PWA52554.1"/>
    <property type="molecule type" value="Genomic_DNA"/>
</dbReference>
<dbReference type="Pfam" id="PF00628">
    <property type="entry name" value="PHD"/>
    <property type="match status" value="1"/>
</dbReference>
<dbReference type="SMART" id="SM00249">
    <property type="entry name" value="PHD"/>
    <property type="match status" value="2"/>
</dbReference>
<dbReference type="SUPFAM" id="SSF57903">
    <property type="entry name" value="FYVE/PHD zinc finger"/>
    <property type="match status" value="1"/>
</dbReference>
<keyword evidence="5" id="KW-0539">Nucleus</keyword>
<evidence type="ECO:0000256" key="1">
    <source>
        <dbReference type="ARBA" id="ARBA00004123"/>
    </source>
</evidence>
<dbReference type="STRING" id="35608.A0A2U1LUA1"/>
<evidence type="ECO:0000256" key="6">
    <source>
        <dbReference type="PROSITE-ProRule" id="PRU00146"/>
    </source>
</evidence>
<feature type="compositionally biased region" description="Basic residues" evidence="7">
    <location>
        <begin position="385"/>
        <end position="394"/>
    </location>
</feature>
<feature type="region of interest" description="Disordered" evidence="7">
    <location>
        <begin position="369"/>
        <end position="403"/>
    </location>
</feature>
<protein>
    <submittedName>
        <fullName evidence="10">Agenet-like domain-containing protein</fullName>
    </submittedName>
</protein>
<dbReference type="InterPro" id="IPR001965">
    <property type="entry name" value="Znf_PHD"/>
</dbReference>
<evidence type="ECO:0000259" key="8">
    <source>
        <dbReference type="PROSITE" id="PS50016"/>
    </source>
</evidence>
<evidence type="ECO:0000256" key="2">
    <source>
        <dbReference type="ARBA" id="ARBA00022723"/>
    </source>
</evidence>
<evidence type="ECO:0000259" key="9">
    <source>
        <dbReference type="PROSITE" id="PS51186"/>
    </source>
</evidence>
<dbReference type="InterPro" id="IPR056511">
    <property type="entry name" value="IDM1_C"/>
</dbReference>
<dbReference type="PROSITE" id="PS50016">
    <property type="entry name" value="ZF_PHD_2"/>
    <property type="match status" value="1"/>
</dbReference>
<proteinExistence type="predicted"/>
<dbReference type="Pfam" id="PF23209">
    <property type="entry name" value="IDM1_C"/>
    <property type="match status" value="1"/>
</dbReference>